<name>A0A7W9D528_9HYPH</name>
<evidence type="ECO:0000313" key="2">
    <source>
        <dbReference type="Proteomes" id="UP000549882"/>
    </source>
</evidence>
<comment type="caution">
    <text evidence="1">The sequence shown here is derived from an EMBL/GenBank/DDBJ whole genome shotgun (WGS) entry which is preliminary data.</text>
</comment>
<evidence type="ECO:0000313" key="1">
    <source>
        <dbReference type="EMBL" id="MBB5577835.1"/>
    </source>
</evidence>
<protein>
    <submittedName>
        <fullName evidence="1">Uncharacterized protein</fullName>
    </submittedName>
</protein>
<organism evidence="1 2">
    <name type="scientific">Rhizobium paranaense</name>
    <dbReference type="NCBI Taxonomy" id="1650438"/>
    <lineage>
        <taxon>Bacteria</taxon>
        <taxon>Pseudomonadati</taxon>
        <taxon>Pseudomonadota</taxon>
        <taxon>Alphaproteobacteria</taxon>
        <taxon>Hyphomicrobiales</taxon>
        <taxon>Rhizobiaceae</taxon>
        <taxon>Rhizobium/Agrobacterium group</taxon>
        <taxon>Rhizobium</taxon>
    </lineage>
</organism>
<gene>
    <name evidence="1" type="ORF">GGD50_006490</name>
</gene>
<dbReference type="EMBL" id="JACHBI010000026">
    <property type="protein sequence ID" value="MBB5577835.1"/>
    <property type="molecule type" value="Genomic_DNA"/>
</dbReference>
<reference evidence="1 2" key="1">
    <citation type="submission" date="2020-08" db="EMBL/GenBank/DDBJ databases">
        <title>Genomic Encyclopedia of Type Strains, Phase IV (KMG-V): Genome sequencing to study the core and pangenomes of soil and plant-associated prokaryotes.</title>
        <authorList>
            <person name="Whitman W."/>
        </authorList>
    </citation>
    <scope>NUCLEOTIDE SEQUENCE [LARGE SCALE GENOMIC DNA]</scope>
    <source>
        <strain evidence="1 2">SEMIA 4064</strain>
    </source>
</reference>
<dbReference type="RefSeq" id="WP_183941100.1">
    <property type="nucleotide sequence ID" value="NZ_JACHBI010000026.1"/>
</dbReference>
<sequence>MLRPETSDQQFDCFLSASLWERALLRRTLSPLRSDQALFHRTPKRVSAHAGHDHIAPLAKAGLDEMEGALVRPLPQGASAARRMRFCTVTLPLIR</sequence>
<accession>A0A7W9D528</accession>
<keyword evidence="2" id="KW-1185">Reference proteome</keyword>
<dbReference type="Proteomes" id="UP000549882">
    <property type="component" value="Unassembled WGS sequence"/>
</dbReference>
<proteinExistence type="predicted"/>
<dbReference type="AlphaFoldDB" id="A0A7W9D528"/>